<sequence>MSSHAEIDPPITGTIGLNWTMRQLADYIGKEINYDPAKILLWRVSPFNDRPTQFLTDAQCKALHVNGLLGLAGAQLHDPRRNKRSVIHRLGYRIIYTKMPIPIADMERKRQMKIQMMDEKMNITEITIFPEKTGTVRDILEEAKREFKFAPNGTGKLRLVYIGQSSQSMRVYMIFKEETSVMEVFQKTMTPSMYMSRVEEVPQDQLVVNSNEYLVPVAHFDKDPGRMFGVPFFLKVTNDELLSNVRERIQSRLEVPDKEYKKYKFALISSSRVVRYLDMTSNGRVNLAELGHAHVTSLATSPYLGLDHMNKSRGARFSHAEKAIVIHN</sequence>
<keyword evidence="6" id="KW-0378">Hydrolase</keyword>
<evidence type="ECO:0000313" key="10">
    <source>
        <dbReference type="Proteomes" id="UP000053660"/>
    </source>
</evidence>
<dbReference type="InterPro" id="IPR029346">
    <property type="entry name" value="USP_C"/>
</dbReference>
<dbReference type="GO" id="GO:0004843">
    <property type="term" value="F:cysteine-type deubiquitinase activity"/>
    <property type="evidence" value="ECO:0007669"/>
    <property type="project" value="UniProtKB-EC"/>
</dbReference>
<keyword evidence="4" id="KW-0645">Protease</keyword>
<keyword evidence="7" id="KW-0788">Thiol protease</keyword>
<evidence type="ECO:0000256" key="4">
    <source>
        <dbReference type="ARBA" id="ARBA00022670"/>
    </source>
</evidence>
<evidence type="ECO:0000256" key="2">
    <source>
        <dbReference type="ARBA" id="ARBA00009085"/>
    </source>
</evidence>
<keyword evidence="10" id="KW-1185">Reference proteome</keyword>
<evidence type="ECO:0000313" key="9">
    <source>
        <dbReference type="EMBL" id="KHJ77274.1"/>
    </source>
</evidence>
<accession>A0A0B1RX61</accession>
<gene>
    <name evidence="9" type="ORF">OESDEN_23106</name>
</gene>
<dbReference type="GO" id="GO:0006508">
    <property type="term" value="P:proteolysis"/>
    <property type="evidence" value="ECO:0007669"/>
    <property type="project" value="UniProtKB-KW"/>
</dbReference>
<feature type="domain" description="Ubiquitin carboxyl-terminal hydrolase C-terminal" evidence="8">
    <location>
        <begin position="94"/>
        <end position="313"/>
    </location>
</feature>
<proteinExistence type="inferred from homology"/>
<reference evidence="9 10" key="1">
    <citation type="submission" date="2014-03" db="EMBL/GenBank/DDBJ databases">
        <title>Draft genome of the hookworm Oesophagostomum dentatum.</title>
        <authorList>
            <person name="Mitreva M."/>
        </authorList>
    </citation>
    <scope>NUCLEOTIDE SEQUENCE [LARGE SCALE GENOMIC DNA]</scope>
    <source>
        <strain evidence="9 10">OD-Hann</strain>
    </source>
</reference>
<evidence type="ECO:0000256" key="3">
    <source>
        <dbReference type="ARBA" id="ARBA00012759"/>
    </source>
</evidence>
<evidence type="ECO:0000256" key="6">
    <source>
        <dbReference type="ARBA" id="ARBA00022801"/>
    </source>
</evidence>
<dbReference type="OrthoDB" id="289038at2759"/>
<name>A0A0B1RX61_OESDE</name>
<evidence type="ECO:0000256" key="7">
    <source>
        <dbReference type="ARBA" id="ARBA00022807"/>
    </source>
</evidence>
<dbReference type="Proteomes" id="UP000053660">
    <property type="component" value="Unassembled WGS sequence"/>
</dbReference>
<comment type="similarity">
    <text evidence="2">Belongs to the peptidase C19 family.</text>
</comment>
<dbReference type="EC" id="3.4.19.12" evidence="3"/>
<protein>
    <recommendedName>
        <fullName evidence="3">ubiquitinyl hydrolase 1</fullName>
        <ecNumber evidence="3">3.4.19.12</ecNumber>
    </recommendedName>
</protein>
<evidence type="ECO:0000256" key="1">
    <source>
        <dbReference type="ARBA" id="ARBA00000707"/>
    </source>
</evidence>
<comment type="catalytic activity">
    <reaction evidence="1">
        <text>Thiol-dependent hydrolysis of ester, thioester, amide, peptide and isopeptide bonds formed by the C-terminal Gly of ubiquitin (a 76-residue protein attached to proteins as an intracellular targeting signal).</text>
        <dbReference type="EC" id="3.4.19.12"/>
    </reaction>
</comment>
<dbReference type="AlphaFoldDB" id="A0A0B1RX61"/>
<organism evidence="9 10">
    <name type="scientific">Oesophagostomum dentatum</name>
    <name type="common">Nodular worm</name>
    <dbReference type="NCBI Taxonomy" id="61180"/>
    <lineage>
        <taxon>Eukaryota</taxon>
        <taxon>Metazoa</taxon>
        <taxon>Ecdysozoa</taxon>
        <taxon>Nematoda</taxon>
        <taxon>Chromadorea</taxon>
        <taxon>Rhabditida</taxon>
        <taxon>Rhabditina</taxon>
        <taxon>Rhabditomorpha</taxon>
        <taxon>Strongyloidea</taxon>
        <taxon>Strongylidae</taxon>
        <taxon>Oesophagostomum</taxon>
    </lineage>
</organism>
<evidence type="ECO:0000256" key="5">
    <source>
        <dbReference type="ARBA" id="ARBA00022786"/>
    </source>
</evidence>
<keyword evidence="5" id="KW-0833">Ubl conjugation pathway</keyword>
<dbReference type="Pfam" id="PF14533">
    <property type="entry name" value="USP7_C2"/>
    <property type="match status" value="1"/>
</dbReference>
<evidence type="ECO:0000259" key="8">
    <source>
        <dbReference type="Pfam" id="PF14533"/>
    </source>
</evidence>
<dbReference type="EMBL" id="KN610925">
    <property type="protein sequence ID" value="KHJ77274.1"/>
    <property type="molecule type" value="Genomic_DNA"/>
</dbReference>